<dbReference type="InterPro" id="IPR020471">
    <property type="entry name" value="AKR"/>
</dbReference>
<keyword evidence="1" id="KW-0560">Oxidoreductase</keyword>
<dbReference type="Proteomes" id="UP000186955">
    <property type="component" value="Unassembled WGS sequence"/>
</dbReference>
<accession>A0A1Q5T5K0</accession>
<feature type="domain" description="NADP-dependent oxidoreductase" evidence="2">
    <location>
        <begin position="15"/>
        <end position="305"/>
    </location>
</feature>
<dbReference type="EMBL" id="MNBE01000702">
    <property type="protein sequence ID" value="OKO95509.1"/>
    <property type="molecule type" value="Genomic_DNA"/>
</dbReference>
<keyword evidence="4" id="KW-1185">Reference proteome</keyword>
<dbReference type="Gene3D" id="3.20.20.100">
    <property type="entry name" value="NADP-dependent oxidoreductase domain"/>
    <property type="match status" value="1"/>
</dbReference>
<dbReference type="PANTHER" id="PTHR42686:SF1">
    <property type="entry name" value="GH17980P-RELATED"/>
    <property type="match status" value="1"/>
</dbReference>
<reference evidence="3 4" key="1">
    <citation type="submission" date="2016-10" db="EMBL/GenBank/DDBJ databases">
        <title>Genome sequence of the ascomycete fungus Penicillium subrubescens.</title>
        <authorList>
            <person name="De Vries R.P."/>
            <person name="Peng M."/>
            <person name="Dilokpimol A."/>
            <person name="Hilden K."/>
            <person name="Makela M.R."/>
            <person name="Grigoriev I."/>
            <person name="Riley R."/>
            <person name="Granchi Z."/>
        </authorList>
    </citation>
    <scope>NUCLEOTIDE SEQUENCE [LARGE SCALE GENOMIC DNA]</scope>
    <source>
        <strain evidence="3 4">CBS 132785</strain>
    </source>
</reference>
<evidence type="ECO:0000313" key="3">
    <source>
        <dbReference type="EMBL" id="OKO95509.1"/>
    </source>
</evidence>
<dbReference type="GO" id="GO:0045290">
    <property type="term" value="F:D-arabinose 1-dehydrogenase [NAD(P)+] activity"/>
    <property type="evidence" value="ECO:0007669"/>
    <property type="project" value="TreeGrafter"/>
</dbReference>
<dbReference type="GO" id="GO:0005829">
    <property type="term" value="C:cytosol"/>
    <property type="evidence" value="ECO:0007669"/>
    <property type="project" value="TreeGrafter"/>
</dbReference>
<dbReference type="OrthoDB" id="5286008at2759"/>
<dbReference type="STRING" id="1316194.A0A1Q5T5K0"/>
<dbReference type="PANTHER" id="PTHR42686">
    <property type="entry name" value="GH17980P-RELATED"/>
    <property type="match status" value="1"/>
</dbReference>
<dbReference type="AlphaFoldDB" id="A0A1Q5T5K0"/>
<comment type="caution">
    <text evidence="3">The sequence shown here is derived from an EMBL/GenBank/DDBJ whole genome shotgun (WGS) entry which is preliminary data.</text>
</comment>
<dbReference type="InterPro" id="IPR036812">
    <property type="entry name" value="NAD(P)_OxRdtase_dom_sf"/>
</dbReference>
<dbReference type="GO" id="GO:0070485">
    <property type="term" value="P:dehydro-D-arabinono-1,4-lactone biosynthetic process"/>
    <property type="evidence" value="ECO:0007669"/>
    <property type="project" value="TreeGrafter"/>
</dbReference>
<dbReference type="PRINTS" id="PR00069">
    <property type="entry name" value="ALDKETRDTASE"/>
</dbReference>
<dbReference type="Pfam" id="PF00248">
    <property type="entry name" value="Aldo_ket_red"/>
    <property type="match status" value="1"/>
</dbReference>
<organism evidence="3 4">
    <name type="scientific">Penicillium subrubescens</name>
    <dbReference type="NCBI Taxonomy" id="1316194"/>
    <lineage>
        <taxon>Eukaryota</taxon>
        <taxon>Fungi</taxon>
        <taxon>Dikarya</taxon>
        <taxon>Ascomycota</taxon>
        <taxon>Pezizomycotina</taxon>
        <taxon>Eurotiomycetes</taxon>
        <taxon>Eurotiomycetidae</taxon>
        <taxon>Eurotiales</taxon>
        <taxon>Aspergillaceae</taxon>
        <taxon>Penicillium</taxon>
    </lineage>
</organism>
<name>A0A1Q5T5K0_9EURO</name>
<evidence type="ECO:0000313" key="4">
    <source>
        <dbReference type="Proteomes" id="UP000186955"/>
    </source>
</evidence>
<gene>
    <name evidence="3" type="ORF">PENSUB_11021</name>
</gene>
<evidence type="ECO:0000259" key="2">
    <source>
        <dbReference type="Pfam" id="PF00248"/>
    </source>
</evidence>
<sequence>MEKRRDCKLPEIIPPLILGGGGFNYQVNANPRSLPIRSIIKSAFELGFRAFDTSPYYGPSEELIGDALSQPAVTEKYPREEYILMTKVGRISAEEFNYSPTWVEYSVRRSLQRLQTSYLDIVFCHDVEFVTENDVMGALGVLYRLVAQGLIRYVGISGYRLDVLVKLSRSARELYGRPLDIVQSWAQLTLQNTRLLSDDEGLQALLNEGVSCVCNSSPLAIGLLRSGGVPQGSLGDFHPAPAELRYLAQQAAEWVEAHGESLSALSMRFSISQALLASSESFRVSTITGVSSELELTENVAAARQVFGHKVSKLNSTFERSGSPFTFLLPQSLQLKLDQPLYEGVQKILHQWLGYSF</sequence>
<proteinExistence type="predicted"/>
<dbReference type="SUPFAM" id="SSF51430">
    <property type="entry name" value="NAD(P)-linked oxidoreductase"/>
    <property type="match status" value="1"/>
</dbReference>
<dbReference type="InterPro" id="IPR023210">
    <property type="entry name" value="NADP_OxRdtase_dom"/>
</dbReference>
<protein>
    <submittedName>
        <fullName evidence="3">D-arabinose 1-dehydrogenase</fullName>
    </submittedName>
</protein>
<evidence type="ECO:0000256" key="1">
    <source>
        <dbReference type="ARBA" id="ARBA00023002"/>
    </source>
</evidence>